<dbReference type="InterPro" id="IPR012338">
    <property type="entry name" value="Beta-lactam/transpept-like"/>
</dbReference>
<dbReference type="SUPFAM" id="SSF56601">
    <property type="entry name" value="beta-lactamase/transpeptidase-like"/>
    <property type="match status" value="1"/>
</dbReference>
<dbReference type="InterPro" id="IPR001466">
    <property type="entry name" value="Beta-lactam-related"/>
</dbReference>
<reference evidence="3 4" key="1">
    <citation type="submission" date="2016-10" db="EMBL/GenBank/DDBJ databases">
        <authorList>
            <person name="de Groot N.N."/>
        </authorList>
    </citation>
    <scope>NUCLEOTIDE SEQUENCE [LARGE SCALE GENOMIC DNA]</scope>
    <source>
        <strain evidence="3 4">DSM 21741</strain>
    </source>
</reference>
<dbReference type="PANTHER" id="PTHR46825">
    <property type="entry name" value="D-ALANYL-D-ALANINE-CARBOXYPEPTIDASE/ENDOPEPTIDASE AMPH"/>
    <property type="match status" value="1"/>
</dbReference>
<dbReference type="Gene3D" id="3.40.710.10">
    <property type="entry name" value="DD-peptidase/beta-lactamase superfamily"/>
    <property type="match status" value="1"/>
</dbReference>
<keyword evidence="4" id="KW-1185">Reference proteome</keyword>
<evidence type="ECO:0000259" key="2">
    <source>
        <dbReference type="Pfam" id="PF00144"/>
    </source>
</evidence>
<dbReference type="GO" id="GO:0004180">
    <property type="term" value="F:carboxypeptidase activity"/>
    <property type="evidence" value="ECO:0007669"/>
    <property type="project" value="UniProtKB-KW"/>
</dbReference>
<feature type="chain" id="PRO_5039317940" evidence="1">
    <location>
        <begin position="31"/>
        <end position="383"/>
    </location>
</feature>
<gene>
    <name evidence="3" type="ORF">SAMN04488543_2452</name>
</gene>
<evidence type="ECO:0000256" key="1">
    <source>
        <dbReference type="SAM" id="SignalP"/>
    </source>
</evidence>
<keyword evidence="1" id="KW-0732">Signal</keyword>
<sequence length="383" mass="40962">MATTPRSTTQRVLGAVLTAALLVTAAAACGAVQSAGPQQQTPQARQALLDRWRSRADVPAVVAGLDDAHGTTWVGASGSPERGSATPVSTSASFRTASITKVFVAVVTLQLVEEGRLRLDDPVARYLPDVSAGRVTVRELLNHTSGLPDYSQAAGLGKELLEDRNRRWSTTEVLALVAHDKPQFPPGTGYQYSNTDYVVLGEVIRVVTGTSWARQVRQRLLDPLQLTHTFIAGLEPARAAVLPGYFDADNDGDEENVETGGPWLALETSEGPAGALISTAADLLAFGDALFRGHLLRPATLMAMVAEGPFHPRNSNYGLGLEILRPDYRTVIWGHGGFLPGFRSVLWYVPSRDAVIVVLTNDSLANPPDLAELIMRTLTPGNA</sequence>
<evidence type="ECO:0000313" key="3">
    <source>
        <dbReference type="EMBL" id="SDS82483.1"/>
    </source>
</evidence>
<dbReference type="PROSITE" id="PS51257">
    <property type="entry name" value="PROKAR_LIPOPROTEIN"/>
    <property type="match status" value="1"/>
</dbReference>
<organism evidence="3 4">
    <name type="scientific">Friedmanniella luteola</name>
    <dbReference type="NCBI Taxonomy" id="546871"/>
    <lineage>
        <taxon>Bacteria</taxon>
        <taxon>Bacillati</taxon>
        <taxon>Actinomycetota</taxon>
        <taxon>Actinomycetes</taxon>
        <taxon>Propionibacteriales</taxon>
        <taxon>Nocardioidaceae</taxon>
        <taxon>Friedmanniella</taxon>
    </lineage>
</organism>
<feature type="signal peptide" evidence="1">
    <location>
        <begin position="1"/>
        <end position="30"/>
    </location>
</feature>
<dbReference type="STRING" id="546871.SAMN04488543_2452"/>
<feature type="domain" description="Beta-lactamase-related" evidence="2">
    <location>
        <begin position="69"/>
        <end position="369"/>
    </location>
</feature>
<dbReference type="PANTHER" id="PTHR46825:SF7">
    <property type="entry name" value="D-ALANYL-D-ALANINE CARBOXYPEPTIDASE"/>
    <property type="match status" value="1"/>
</dbReference>
<dbReference type="RefSeq" id="WP_091413141.1">
    <property type="nucleotide sequence ID" value="NZ_LT629749.1"/>
</dbReference>
<accession>A0A1H1VCS6</accession>
<dbReference type="Proteomes" id="UP000199092">
    <property type="component" value="Chromosome I"/>
</dbReference>
<protein>
    <submittedName>
        <fullName evidence="3">D-alanyl-D-alanine carboxypeptidase</fullName>
    </submittedName>
</protein>
<dbReference type="OrthoDB" id="9809635at2"/>
<evidence type="ECO:0000313" key="4">
    <source>
        <dbReference type="Proteomes" id="UP000199092"/>
    </source>
</evidence>
<dbReference type="EMBL" id="LT629749">
    <property type="protein sequence ID" value="SDS82483.1"/>
    <property type="molecule type" value="Genomic_DNA"/>
</dbReference>
<dbReference type="Pfam" id="PF00144">
    <property type="entry name" value="Beta-lactamase"/>
    <property type="match status" value="1"/>
</dbReference>
<keyword evidence="3" id="KW-0121">Carboxypeptidase</keyword>
<dbReference type="AlphaFoldDB" id="A0A1H1VCS6"/>
<name>A0A1H1VCS6_9ACTN</name>
<keyword evidence="3" id="KW-0378">Hydrolase</keyword>
<dbReference type="InterPro" id="IPR050491">
    <property type="entry name" value="AmpC-like"/>
</dbReference>
<proteinExistence type="predicted"/>
<keyword evidence="3" id="KW-0645">Protease</keyword>